<keyword evidence="3" id="KW-0804">Transcription</keyword>
<evidence type="ECO:0000256" key="1">
    <source>
        <dbReference type="ARBA" id="ARBA00023015"/>
    </source>
</evidence>
<dbReference type="InterPro" id="IPR050679">
    <property type="entry name" value="Bact_HTH_transcr_reg"/>
</dbReference>
<dbReference type="GO" id="GO:0003700">
    <property type="term" value="F:DNA-binding transcription factor activity"/>
    <property type="evidence" value="ECO:0007669"/>
    <property type="project" value="InterPro"/>
</dbReference>
<evidence type="ECO:0000313" key="6">
    <source>
        <dbReference type="Proteomes" id="UP000594430"/>
    </source>
</evidence>
<dbReference type="Pfam" id="PF07702">
    <property type="entry name" value="UTRA"/>
    <property type="match status" value="1"/>
</dbReference>
<keyword evidence="2" id="KW-0238">DNA-binding</keyword>
<dbReference type="PROSITE" id="PS50949">
    <property type="entry name" value="HTH_GNTR"/>
    <property type="match status" value="1"/>
</dbReference>
<evidence type="ECO:0000313" key="5">
    <source>
        <dbReference type="EMBL" id="QPH50531.1"/>
    </source>
</evidence>
<dbReference type="SMART" id="SM00866">
    <property type="entry name" value="UTRA"/>
    <property type="match status" value="1"/>
</dbReference>
<dbReference type="PANTHER" id="PTHR44846">
    <property type="entry name" value="MANNOSYL-D-GLYCERATE TRANSPORT/METABOLISM SYSTEM REPRESSOR MNGR-RELATED"/>
    <property type="match status" value="1"/>
</dbReference>
<dbReference type="EMBL" id="CP064946">
    <property type="protein sequence ID" value="QPH50531.1"/>
    <property type="molecule type" value="Genomic_DNA"/>
</dbReference>
<dbReference type="Pfam" id="PF00392">
    <property type="entry name" value="GntR"/>
    <property type="match status" value="1"/>
</dbReference>
<keyword evidence="1" id="KW-0805">Transcription regulation</keyword>
<gene>
    <name evidence="5" type="ORF">IZU98_07470</name>
</gene>
<dbReference type="CDD" id="cd07377">
    <property type="entry name" value="WHTH_GntR"/>
    <property type="match status" value="1"/>
</dbReference>
<dbReference type="Gene3D" id="3.40.1410.10">
    <property type="entry name" value="Chorismate lyase-like"/>
    <property type="match status" value="1"/>
</dbReference>
<dbReference type="SUPFAM" id="SSF64288">
    <property type="entry name" value="Chorismate lyase-like"/>
    <property type="match status" value="1"/>
</dbReference>
<dbReference type="SMART" id="SM00345">
    <property type="entry name" value="HTH_GNTR"/>
    <property type="match status" value="1"/>
</dbReference>
<evidence type="ECO:0000256" key="2">
    <source>
        <dbReference type="ARBA" id="ARBA00023125"/>
    </source>
</evidence>
<dbReference type="InterPro" id="IPR028978">
    <property type="entry name" value="Chorismate_lyase_/UTRA_dom_sf"/>
</dbReference>
<dbReference type="PANTHER" id="PTHR44846:SF17">
    <property type="entry name" value="GNTR-FAMILY TRANSCRIPTIONAL REGULATOR"/>
    <property type="match status" value="1"/>
</dbReference>
<dbReference type="GO" id="GO:0003677">
    <property type="term" value="F:DNA binding"/>
    <property type="evidence" value="ECO:0007669"/>
    <property type="project" value="UniProtKB-KW"/>
</dbReference>
<dbReference type="InterPro" id="IPR000524">
    <property type="entry name" value="Tscrpt_reg_HTH_GntR"/>
</dbReference>
<dbReference type="InterPro" id="IPR036390">
    <property type="entry name" value="WH_DNA-bd_sf"/>
</dbReference>
<accession>A0A7S9LKA8</accession>
<proteinExistence type="predicted"/>
<dbReference type="Gene3D" id="1.10.10.10">
    <property type="entry name" value="Winged helix-like DNA-binding domain superfamily/Winged helix DNA-binding domain"/>
    <property type="match status" value="1"/>
</dbReference>
<dbReference type="AlphaFoldDB" id="A0A7S9LKA8"/>
<protein>
    <submittedName>
        <fullName evidence="5">GntR family transcriptional regulator</fullName>
    </submittedName>
</protein>
<dbReference type="Proteomes" id="UP000594430">
    <property type="component" value="Chromosome"/>
</dbReference>
<reference evidence="5 6" key="1">
    <citation type="submission" date="2020-11" db="EMBL/GenBank/DDBJ databases">
        <title>Pseudomonas fulva producing VIM-24.</title>
        <authorList>
            <person name="Liu S."/>
        </authorList>
    </citation>
    <scope>NUCLEOTIDE SEQUENCE [LARGE SCALE GENOMIC DNA]</scope>
    <source>
        <strain evidence="5 6">ZDHY414</strain>
    </source>
</reference>
<sequence>MHQARYATVAKDLIEAIASSRYPVGGLLPTEIELCALYGVSRHTVRAAVEQLQSLGLVSRRKRIGTRVEARHPQIGYRQSIASLAELSHHLQAPVRQIRAVRQFVAAPEEAERLGLVPGEQYFCIEALHSTSAGHPLVVCASAVYAQSDYAQVIELAQAHPEQLIARLIEQHYERVIAVIDQHVQAQSLTLDQARVLSAEPGAPALCVVRHYREENGDLMAVCENLYPADRYSLVNQLRRDRMPASAAAVPPAF</sequence>
<name>A0A7S9LKA8_9PSED</name>
<evidence type="ECO:0000256" key="3">
    <source>
        <dbReference type="ARBA" id="ARBA00023163"/>
    </source>
</evidence>
<dbReference type="PRINTS" id="PR00035">
    <property type="entry name" value="HTHGNTR"/>
</dbReference>
<dbReference type="GeneID" id="93441455"/>
<organism evidence="5 6">
    <name type="scientific">Pseudomonas fulva</name>
    <dbReference type="NCBI Taxonomy" id="47880"/>
    <lineage>
        <taxon>Bacteria</taxon>
        <taxon>Pseudomonadati</taxon>
        <taxon>Pseudomonadota</taxon>
        <taxon>Gammaproteobacteria</taxon>
        <taxon>Pseudomonadales</taxon>
        <taxon>Pseudomonadaceae</taxon>
        <taxon>Pseudomonas</taxon>
    </lineage>
</organism>
<dbReference type="InterPro" id="IPR011663">
    <property type="entry name" value="UTRA"/>
</dbReference>
<evidence type="ECO:0000259" key="4">
    <source>
        <dbReference type="PROSITE" id="PS50949"/>
    </source>
</evidence>
<dbReference type="SUPFAM" id="SSF46785">
    <property type="entry name" value="Winged helix' DNA-binding domain"/>
    <property type="match status" value="1"/>
</dbReference>
<feature type="domain" description="HTH gntR-type" evidence="4">
    <location>
        <begin position="3"/>
        <end position="71"/>
    </location>
</feature>
<dbReference type="InterPro" id="IPR036388">
    <property type="entry name" value="WH-like_DNA-bd_sf"/>
</dbReference>
<dbReference type="RefSeq" id="WP_059183183.1">
    <property type="nucleotide sequence ID" value="NZ_BQIN01000004.1"/>
</dbReference>
<dbReference type="GO" id="GO:0045892">
    <property type="term" value="P:negative regulation of DNA-templated transcription"/>
    <property type="evidence" value="ECO:0007669"/>
    <property type="project" value="TreeGrafter"/>
</dbReference>